<organism evidence="2 3">
    <name type="scientific">Dictyostelium firmibasis</name>
    <dbReference type="NCBI Taxonomy" id="79012"/>
    <lineage>
        <taxon>Eukaryota</taxon>
        <taxon>Amoebozoa</taxon>
        <taxon>Evosea</taxon>
        <taxon>Eumycetozoa</taxon>
        <taxon>Dictyostelia</taxon>
        <taxon>Dictyosteliales</taxon>
        <taxon>Dictyosteliaceae</taxon>
        <taxon>Dictyostelium</taxon>
    </lineage>
</organism>
<comment type="caution">
    <text evidence="2">The sequence shown here is derived from an EMBL/GenBank/DDBJ whole genome shotgun (WGS) entry which is preliminary data.</text>
</comment>
<keyword evidence="3" id="KW-1185">Reference proteome</keyword>
<evidence type="ECO:0000313" key="2">
    <source>
        <dbReference type="EMBL" id="KAK5575920.1"/>
    </source>
</evidence>
<sequence>MSSKYKESVLKNGEELCRELVSDSSIDTVGILDDDGNTIASKGFNITPQEFHDIKFILINEKPDYKLGTVTINHVTYNELTKYCDNLYYAKAAETGCIIAKNTKSIIIATLHCKHTSTLFNACDKVKSTSQFIKIEGY</sequence>
<dbReference type="GO" id="GO:0003779">
    <property type="term" value="F:actin binding"/>
    <property type="evidence" value="ECO:0007669"/>
    <property type="project" value="InterPro"/>
</dbReference>
<dbReference type="InterPro" id="IPR048278">
    <property type="entry name" value="PFN"/>
</dbReference>
<dbReference type="SUPFAM" id="SSF55770">
    <property type="entry name" value="Profilin (actin-binding protein)"/>
    <property type="match status" value="1"/>
</dbReference>
<name>A0AAN7TVY3_9MYCE</name>
<protein>
    <recommendedName>
        <fullName evidence="4">Profilin</fullName>
    </recommendedName>
</protein>
<gene>
    <name evidence="2" type="ORF">RB653_007055</name>
</gene>
<dbReference type="EMBL" id="JAVFKY010000005">
    <property type="protein sequence ID" value="KAK5575920.1"/>
    <property type="molecule type" value="Genomic_DNA"/>
</dbReference>
<dbReference type="InterPro" id="IPR036140">
    <property type="entry name" value="PFN_sf"/>
</dbReference>
<evidence type="ECO:0000313" key="3">
    <source>
        <dbReference type="Proteomes" id="UP001344447"/>
    </source>
</evidence>
<reference evidence="2 3" key="1">
    <citation type="submission" date="2023-11" db="EMBL/GenBank/DDBJ databases">
        <title>Dfirmibasis_genome.</title>
        <authorList>
            <person name="Edelbroek B."/>
            <person name="Kjellin J."/>
            <person name="Jerlstrom-Hultqvist J."/>
            <person name="Soderbom F."/>
        </authorList>
    </citation>
    <scope>NUCLEOTIDE SEQUENCE [LARGE SCALE GENOMIC DNA]</scope>
    <source>
        <strain evidence="2 3">TNS-C-14</strain>
    </source>
</reference>
<dbReference type="Gene3D" id="3.30.450.30">
    <property type="entry name" value="Dynein light chain 2a, cytoplasmic"/>
    <property type="match status" value="1"/>
</dbReference>
<proteinExistence type="predicted"/>
<dbReference type="AlphaFoldDB" id="A0AAN7TVY3"/>
<dbReference type="Proteomes" id="UP001344447">
    <property type="component" value="Unassembled WGS sequence"/>
</dbReference>
<evidence type="ECO:0000256" key="1">
    <source>
        <dbReference type="ARBA" id="ARBA00025549"/>
    </source>
</evidence>
<evidence type="ECO:0008006" key="4">
    <source>
        <dbReference type="Google" id="ProtNLM"/>
    </source>
</evidence>
<accession>A0AAN7TVY3</accession>
<comment type="function">
    <text evidence="1">Binds to actin and affects the structure of the cytoskeleton. At high concentrations, profilin prevents the polymerization of actin, whereas it enhances it at low concentrations. By binding to PIP2, it inhibits the formation of IP3 and DG.</text>
</comment>
<dbReference type="Pfam" id="PF00235">
    <property type="entry name" value="Profilin"/>
    <property type="match status" value="1"/>
</dbReference>